<protein>
    <recommendedName>
        <fullName evidence="3 5">Acylphosphatase</fullName>
        <ecNumber evidence="2 5">3.6.1.7</ecNumber>
    </recommendedName>
</protein>
<dbReference type="Pfam" id="PF00708">
    <property type="entry name" value="Acylphosphatase"/>
    <property type="match status" value="1"/>
</dbReference>
<dbReference type="PANTHER" id="PTHR47268:SF4">
    <property type="entry name" value="ACYLPHOSPHATASE"/>
    <property type="match status" value="1"/>
</dbReference>
<evidence type="ECO:0000256" key="1">
    <source>
        <dbReference type="ARBA" id="ARBA00005614"/>
    </source>
</evidence>
<feature type="domain" description="Acylphosphatase-like" evidence="8">
    <location>
        <begin position="5"/>
        <end position="90"/>
    </location>
</feature>
<evidence type="ECO:0000313" key="9">
    <source>
        <dbReference type="EMBL" id="PSW25936.1"/>
    </source>
</evidence>
<comment type="catalytic activity">
    <reaction evidence="4 5 6">
        <text>an acyl phosphate + H2O = a carboxylate + phosphate + H(+)</text>
        <dbReference type="Rhea" id="RHEA:14965"/>
        <dbReference type="ChEBI" id="CHEBI:15377"/>
        <dbReference type="ChEBI" id="CHEBI:15378"/>
        <dbReference type="ChEBI" id="CHEBI:29067"/>
        <dbReference type="ChEBI" id="CHEBI:43474"/>
        <dbReference type="ChEBI" id="CHEBI:59918"/>
        <dbReference type="EC" id="3.6.1.7"/>
    </reaction>
</comment>
<feature type="active site" evidence="5">
    <location>
        <position position="38"/>
    </location>
</feature>
<sequence>MSQICVKARIKGRVQGVGFRFHTAHQGLKYGLTGYAKNLPDGSVEVLACGHEEAVTQLLAWLQEGPKTSVVTSVEADEVEWRHVDGFEIL</sequence>
<dbReference type="InterPro" id="IPR001792">
    <property type="entry name" value="Acylphosphatase-like_dom"/>
</dbReference>
<accession>A0A0J8XTT5</accession>
<comment type="similarity">
    <text evidence="1 7">Belongs to the acylphosphatase family.</text>
</comment>
<dbReference type="AlphaFoldDB" id="A0A0J8XTT5"/>
<dbReference type="OrthoDB" id="5295388at2"/>
<dbReference type="Proteomes" id="UP000240481">
    <property type="component" value="Unassembled WGS sequence"/>
</dbReference>
<feature type="active site" evidence="5">
    <location>
        <position position="20"/>
    </location>
</feature>
<comment type="caution">
    <text evidence="9">The sequence shown here is derived from an EMBL/GenBank/DDBJ whole genome shotgun (WGS) entry which is preliminary data.</text>
</comment>
<dbReference type="Gene3D" id="3.30.70.100">
    <property type="match status" value="1"/>
</dbReference>
<evidence type="ECO:0000313" key="10">
    <source>
        <dbReference type="Proteomes" id="UP000240481"/>
    </source>
</evidence>
<dbReference type="SUPFAM" id="SSF54975">
    <property type="entry name" value="Acylphosphatase/BLUF domain-like"/>
    <property type="match status" value="1"/>
</dbReference>
<evidence type="ECO:0000256" key="7">
    <source>
        <dbReference type="RuleBase" id="RU004168"/>
    </source>
</evidence>
<reference evidence="9 10" key="1">
    <citation type="submission" date="2018-01" db="EMBL/GenBank/DDBJ databases">
        <title>Whole genome sequencing of Histamine producing bacteria.</title>
        <authorList>
            <person name="Butler K."/>
        </authorList>
    </citation>
    <scope>NUCLEOTIDE SEQUENCE [LARGE SCALE GENOMIC DNA]</scope>
    <source>
        <strain evidence="9 10">DSM 24669</strain>
    </source>
</reference>
<evidence type="ECO:0000256" key="2">
    <source>
        <dbReference type="ARBA" id="ARBA00012150"/>
    </source>
</evidence>
<dbReference type="InterPro" id="IPR036046">
    <property type="entry name" value="Acylphosphatase-like_dom_sf"/>
</dbReference>
<dbReference type="NCBIfam" id="NF011000">
    <property type="entry name" value="PRK14426.1"/>
    <property type="match status" value="1"/>
</dbReference>
<gene>
    <name evidence="9" type="ORF">C9I94_05070</name>
</gene>
<evidence type="ECO:0000256" key="3">
    <source>
        <dbReference type="ARBA" id="ARBA00015991"/>
    </source>
</evidence>
<keyword evidence="5 6" id="KW-0378">Hydrolase</keyword>
<dbReference type="EC" id="3.6.1.7" evidence="2 5"/>
<evidence type="ECO:0000256" key="4">
    <source>
        <dbReference type="ARBA" id="ARBA00047645"/>
    </source>
</evidence>
<evidence type="ECO:0000256" key="6">
    <source>
        <dbReference type="RuleBase" id="RU000553"/>
    </source>
</evidence>
<dbReference type="STRING" id="680026.AB733_21655"/>
<dbReference type="RefSeq" id="WP_048900661.1">
    <property type="nucleotide sequence ID" value="NZ_AP024852.1"/>
</dbReference>
<dbReference type="PROSITE" id="PS00151">
    <property type="entry name" value="ACYLPHOSPHATASE_2"/>
    <property type="match status" value="1"/>
</dbReference>
<organism evidence="9 10">
    <name type="scientific">Photobacterium swingsii</name>
    <dbReference type="NCBI Taxonomy" id="680026"/>
    <lineage>
        <taxon>Bacteria</taxon>
        <taxon>Pseudomonadati</taxon>
        <taxon>Pseudomonadota</taxon>
        <taxon>Gammaproteobacteria</taxon>
        <taxon>Vibrionales</taxon>
        <taxon>Vibrionaceae</taxon>
        <taxon>Photobacterium</taxon>
    </lineage>
</organism>
<name>A0A0J8XTT5_9GAMM</name>
<dbReference type="GO" id="GO:0003998">
    <property type="term" value="F:acylphosphatase activity"/>
    <property type="evidence" value="ECO:0007669"/>
    <property type="project" value="UniProtKB-EC"/>
</dbReference>
<dbReference type="EMBL" id="PYLZ01000002">
    <property type="protein sequence ID" value="PSW25936.1"/>
    <property type="molecule type" value="Genomic_DNA"/>
</dbReference>
<dbReference type="NCBIfam" id="NF011022">
    <property type="entry name" value="PRK14451.1"/>
    <property type="match status" value="1"/>
</dbReference>
<proteinExistence type="inferred from homology"/>
<dbReference type="PROSITE" id="PS00150">
    <property type="entry name" value="ACYLPHOSPHATASE_1"/>
    <property type="match status" value="1"/>
</dbReference>
<dbReference type="InterPro" id="IPR017968">
    <property type="entry name" value="Acylphosphatase_CS"/>
</dbReference>
<dbReference type="PANTHER" id="PTHR47268">
    <property type="entry name" value="ACYLPHOSPHATASE"/>
    <property type="match status" value="1"/>
</dbReference>
<dbReference type="PROSITE" id="PS51160">
    <property type="entry name" value="ACYLPHOSPHATASE_3"/>
    <property type="match status" value="1"/>
</dbReference>
<keyword evidence="10" id="KW-1185">Reference proteome</keyword>
<evidence type="ECO:0000259" key="8">
    <source>
        <dbReference type="PROSITE" id="PS51160"/>
    </source>
</evidence>
<dbReference type="InterPro" id="IPR020456">
    <property type="entry name" value="Acylphosphatase"/>
</dbReference>
<evidence type="ECO:0000256" key="5">
    <source>
        <dbReference type="PROSITE-ProRule" id="PRU00520"/>
    </source>
</evidence>